<proteinExistence type="predicted"/>
<keyword evidence="2" id="KW-0812">Transmembrane</keyword>
<feature type="non-terminal residue" evidence="3">
    <location>
        <position position="119"/>
    </location>
</feature>
<dbReference type="EMBL" id="UYYB01009555">
    <property type="protein sequence ID" value="VDM68653.1"/>
    <property type="molecule type" value="Genomic_DNA"/>
</dbReference>
<keyword evidence="4" id="KW-1185">Reference proteome</keyword>
<evidence type="ECO:0000313" key="4">
    <source>
        <dbReference type="Proteomes" id="UP000270094"/>
    </source>
</evidence>
<gene>
    <name evidence="3" type="ORF">SVUK_LOCUS3651</name>
</gene>
<evidence type="ECO:0000256" key="1">
    <source>
        <dbReference type="SAM" id="MobiDB-lite"/>
    </source>
</evidence>
<feature type="transmembrane region" description="Helical" evidence="2">
    <location>
        <begin position="85"/>
        <end position="104"/>
    </location>
</feature>
<keyword evidence="2" id="KW-0472">Membrane</keyword>
<protein>
    <submittedName>
        <fullName evidence="3">Uncharacterized protein</fullName>
    </submittedName>
</protein>
<feature type="region of interest" description="Disordered" evidence="1">
    <location>
        <begin position="33"/>
        <end position="59"/>
    </location>
</feature>
<dbReference type="AlphaFoldDB" id="A0A3P7ILE1"/>
<name>A0A3P7ILE1_STRVU</name>
<evidence type="ECO:0000313" key="3">
    <source>
        <dbReference type="EMBL" id="VDM68653.1"/>
    </source>
</evidence>
<sequence>MNYPTTNPTKTGLDVKPLSKVSLSSISFFPDPLAKRKRTQPGRGRTKEDGVTAYGESDSHAHRAECRTPQVNGWARRRPSAGDGLVLRLFSHPFFCTLFTFWNFSDVWDFGVNSIYYNQ</sequence>
<organism evidence="3 4">
    <name type="scientific">Strongylus vulgaris</name>
    <name type="common">Blood worm</name>
    <dbReference type="NCBI Taxonomy" id="40348"/>
    <lineage>
        <taxon>Eukaryota</taxon>
        <taxon>Metazoa</taxon>
        <taxon>Ecdysozoa</taxon>
        <taxon>Nematoda</taxon>
        <taxon>Chromadorea</taxon>
        <taxon>Rhabditida</taxon>
        <taxon>Rhabditina</taxon>
        <taxon>Rhabditomorpha</taxon>
        <taxon>Strongyloidea</taxon>
        <taxon>Strongylidae</taxon>
        <taxon>Strongylus</taxon>
    </lineage>
</organism>
<evidence type="ECO:0000256" key="2">
    <source>
        <dbReference type="SAM" id="Phobius"/>
    </source>
</evidence>
<dbReference type="OrthoDB" id="429991at2759"/>
<accession>A0A3P7ILE1</accession>
<dbReference type="Proteomes" id="UP000270094">
    <property type="component" value="Unassembled WGS sequence"/>
</dbReference>
<reference evidence="3 4" key="1">
    <citation type="submission" date="2018-11" db="EMBL/GenBank/DDBJ databases">
        <authorList>
            <consortium name="Pathogen Informatics"/>
        </authorList>
    </citation>
    <scope>NUCLEOTIDE SEQUENCE [LARGE SCALE GENOMIC DNA]</scope>
</reference>
<keyword evidence="2" id="KW-1133">Transmembrane helix</keyword>